<dbReference type="EMBL" id="JAERQJ010000009">
    <property type="protein sequence ID" value="MBL0685508.1"/>
    <property type="molecule type" value="Genomic_DNA"/>
</dbReference>
<reference evidence="2" key="1">
    <citation type="submission" date="2021-01" db="EMBL/GenBank/DDBJ databases">
        <authorList>
            <person name="Zhong Y.L."/>
        </authorList>
    </citation>
    <scope>NUCLEOTIDE SEQUENCE</scope>
    <source>
        <strain evidence="2">KCTC 23302</strain>
    </source>
</reference>
<sequence length="220" mass="24803">MKKRIEILVLTVFLLVITSCQTEEEDAFQDELLIENNEDIKILEDIDGFDFRKSSAFLHCSRYPIPPGYKILYYTNSPTCEPNYSTLYLGLYNSAIIVPIGQPTISSAGAGCDDNYCIWIVGNDFEPNAYVDIRTKTGTSIIGTYRGSNRVQYVNSQGQDVITLRLNSALERNEFNGRGLRIWVVNPDARKWGDGRTVRRPYTPGDTDPIDPDDCNPVCP</sequence>
<keyword evidence="3" id="KW-1185">Reference proteome</keyword>
<dbReference type="RefSeq" id="WP_201923677.1">
    <property type="nucleotide sequence ID" value="NZ_BAABAX010000012.1"/>
</dbReference>
<proteinExistence type="predicted"/>
<dbReference type="PROSITE" id="PS51257">
    <property type="entry name" value="PROKAR_LIPOPROTEIN"/>
    <property type="match status" value="1"/>
</dbReference>
<gene>
    <name evidence="2" type="ORF">JJQ60_18380</name>
</gene>
<evidence type="ECO:0000313" key="2">
    <source>
        <dbReference type="EMBL" id="MBL0685508.1"/>
    </source>
</evidence>
<dbReference type="Proteomes" id="UP000651057">
    <property type="component" value="Unassembled WGS sequence"/>
</dbReference>
<protein>
    <recommendedName>
        <fullName evidence="4">Lipoprotein</fullName>
    </recommendedName>
</protein>
<name>A0A937A0U3_9FLAO</name>
<evidence type="ECO:0008006" key="4">
    <source>
        <dbReference type="Google" id="ProtNLM"/>
    </source>
</evidence>
<dbReference type="AlphaFoldDB" id="A0A937A0U3"/>
<evidence type="ECO:0000313" key="3">
    <source>
        <dbReference type="Proteomes" id="UP000651057"/>
    </source>
</evidence>
<comment type="caution">
    <text evidence="2">The sequence shown here is derived from an EMBL/GenBank/DDBJ whole genome shotgun (WGS) entry which is preliminary data.</text>
</comment>
<organism evidence="2 3">
    <name type="scientific">Aquimarina mytili</name>
    <dbReference type="NCBI Taxonomy" id="874423"/>
    <lineage>
        <taxon>Bacteria</taxon>
        <taxon>Pseudomonadati</taxon>
        <taxon>Bacteroidota</taxon>
        <taxon>Flavobacteriia</taxon>
        <taxon>Flavobacteriales</taxon>
        <taxon>Flavobacteriaceae</taxon>
        <taxon>Aquimarina</taxon>
    </lineage>
</organism>
<evidence type="ECO:0000256" key="1">
    <source>
        <dbReference type="SAM" id="MobiDB-lite"/>
    </source>
</evidence>
<accession>A0A937A0U3</accession>
<feature type="region of interest" description="Disordered" evidence="1">
    <location>
        <begin position="194"/>
        <end position="220"/>
    </location>
</feature>